<dbReference type="GO" id="GO:0005975">
    <property type="term" value="P:carbohydrate metabolic process"/>
    <property type="evidence" value="ECO:0007669"/>
    <property type="project" value="InterPro"/>
</dbReference>
<evidence type="ECO:0000313" key="3">
    <source>
        <dbReference type="Proteomes" id="UP000095280"/>
    </source>
</evidence>
<dbReference type="AlphaFoldDB" id="A0A1I8FA53"/>
<evidence type="ECO:0000259" key="2">
    <source>
        <dbReference type="SMART" id="SM00642"/>
    </source>
</evidence>
<organism evidence="3 4">
    <name type="scientific">Macrostomum lignano</name>
    <dbReference type="NCBI Taxonomy" id="282301"/>
    <lineage>
        <taxon>Eukaryota</taxon>
        <taxon>Metazoa</taxon>
        <taxon>Spiralia</taxon>
        <taxon>Lophotrochozoa</taxon>
        <taxon>Platyhelminthes</taxon>
        <taxon>Rhabditophora</taxon>
        <taxon>Macrostomorpha</taxon>
        <taxon>Macrostomida</taxon>
        <taxon>Macrostomidae</taxon>
        <taxon>Macrostomum</taxon>
    </lineage>
</organism>
<dbReference type="InterPro" id="IPR006047">
    <property type="entry name" value="GH13_cat_dom"/>
</dbReference>
<feature type="domain" description="Glycosyl hydrolase family 13 catalytic" evidence="2">
    <location>
        <begin position="5"/>
        <end position="335"/>
    </location>
</feature>
<dbReference type="SMART" id="SM00642">
    <property type="entry name" value="Aamy"/>
    <property type="match status" value="1"/>
</dbReference>
<dbReference type="Pfam" id="PF00128">
    <property type="entry name" value="Alpha-amylase"/>
    <property type="match status" value="1"/>
</dbReference>
<dbReference type="WBParaSite" id="maker-unitig_26613-snap-gene-0.1-mRNA-1">
    <property type="protein sequence ID" value="maker-unitig_26613-snap-gene-0.1-mRNA-1"/>
    <property type="gene ID" value="maker-unitig_26613-snap-gene-0.1"/>
</dbReference>
<reference evidence="4" key="1">
    <citation type="submission" date="2016-11" db="UniProtKB">
        <authorList>
            <consortium name="WormBaseParasite"/>
        </authorList>
    </citation>
    <scope>IDENTIFICATION</scope>
</reference>
<evidence type="ECO:0000313" key="4">
    <source>
        <dbReference type="WBParaSite" id="maker-unitig_26613-snap-gene-0.1-mRNA-1"/>
    </source>
</evidence>
<evidence type="ECO:0000256" key="1">
    <source>
        <dbReference type="SAM" id="MobiDB-lite"/>
    </source>
</evidence>
<dbReference type="Gene3D" id="3.20.20.80">
    <property type="entry name" value="Glycosidases"/>
    <property type="match status" value="1"/>
</dbReference>
<name>A0A1I8FA53_9PLAT</name>
<dbReference type="InterPro" id="IPR017853">
    <property type="entry name" value="GH"/>
</dbReference>
<sequence length="498" mass="54989">MADFGYDISNHTDIDPVHVPGDGFRAKSHKRPAPTPGSRPAAEIPPAHTATSTCGRTAGRRQRPAKLQAASTNWLSCFGGSAWQFDPIRGQCYLHQFCAEQPDLNFRHAGVREAMRSVVRFWLERGVDGFRVDAVKHLFEDPMLRDEPADHNYLRHDFTTDYNETYDVMAEWRLVLDEVAGATGRRRLLVAEEAYSDLPALMRYYSWRGKALADFPFNFGLLTASGTERGGGGGGGGGSGRFCNAACLRTAAQQFLNAAPEGAWPNWVLGNHDNSRLSTRFPPEGRFVRALNTLLLTLPGTPTCYYGDELGMSDLQLLPEQMVDPLGRRFPEQSRDPPAAPCCPQAGFTDGPSPPWLPVESGFGAKCVARQLRMPNSTLAAFQAVAELRRQREFLDGELRFLMETEAELLAYWRGLGDSGYIVAMYISANTEPLVLDLSASGCRSMSLVADFRAANRNDFSVSGVAMQPGDAIIAKAADCKPDQLELRVFQRSRREEL</sequence>
<feature type="region of interest" description="Disordered" evidence="1">
    <location>
        <begin position="17"/>
        <end position="65"/>
    </location>
</feature>
<keyword evidence="3" id="KW-1185">Reference proteome</keyword>
<accession>A0A1I8FA53</accession>
<protein>
    <submittedName>
        <fullName evidence="4">Aamy domain-containing protein</fullName>
    </submittedName>
</protein>
<dbReference type="SUPFAM" id="SSF51445">
    <property type="entry name" value="(Trans)glycosidases"/>
    <property type="match status" value="1"/>
</dbReference>
<dbReference type="Gene3D" id="3.90.400.10">
    <property type="entry name" value="Oligo-1,6-glucosidase, Domain 2"/>
    <property type="match status" value="1"/>
</dbReference>
<dbReference type="Proteomes" id="UP000095280">
    <property type="component" value="Unplaced"/>
</dbReference>
<proteinExistence type="predicted"/>
<dbReference type="PANTHER" id="PTHR10357:SF179">
    <property type="entry name" value="NEUTRAL AND BASIC AMINO ACID TRANSPORT PROTEIN RBAT"/>
    <property type="match status" value="1"/>
</dbReference>
<dbReference type="InterPro" id="IPR045857">
    <property type="entry name" value="O16G_dom_2"/>
</dbReference>
<dbReference type="PANTHER" id="PTHR10357">
    <property type="entry name" value="ALPHA-AMYLASE FAMILY MEMBER"/>
    <property type="match status" value="1"/>
</dbReference>